<comment type="catalytic activity">
    <reaction evidence="11">
        <text>L-tyrosyl-[protein] + ATP = O-phospho-L-tyrosyl-[protein] + ADP + H(+)</text>
        <dbReference type="Rhea" id="RHEA:10596"/>
        <dbReference type="Rhea" id="RHEA-COMP:10136"/>
        <dbReference type="Rhea" id="RHEA-COMP:20101"/>
        <dbReference type="ChEBI" id="CHEBI:15378"/>
        <dbReference type="ChEBI" id="CHEBI:30616"/>
        <dbReference type="ChEBI" id="CHEBI:46858"/>
        <dbReference type="ChEBI" id="CHEBI:61978"/>
        <dbReference type="ChEBI" id="CHEBI:456216"/>
        <dbReference type="EC" id="2.7.12.2"/>
    </reaction>
</comment>
<dbReference type="Gene3D" id="3.30.200.20">
    <property type="entry name" value="Phosphorylase Kinase, domain 1"/>
    <property type="match status" value="1"/>
</dbReference>
<dbReference type="EC" id="2.7.12.2" evidence="8"/>
<keyword evidence="2" id="KW-0597">Phosphoprotein</keyword>
<dbReference type="GO" id="GO:0004708">
    <property type="term" value="F:MAP kinase kinase activity"/>
    <property type="evidence" value="ECO:0007669"/>
    <property type="project" value="UniProtKB-EC"/>
</dbReference>
<reference evidence="15 16" key="1">
    <citation type="journal article" date="2020" name="IScience">
        <title>Genome Sequencing of the Endangered Kingdonia uniflora (Circaeasteraceae, Ranunculales) Reveals Potential Mechanisms of Evolutionary Specialization.</title>
        <authorList>
            <person name="Sun Y."/>
            <person name="Deng T."/>
            <person name="Zhang A."/>
            <person name="Moore M.J."/>
            <person name="Landis J.B."/>
            <person name="Lin N."/>
            <person name="Zhang H."/>
            <person name="Zhang X."/>
            <person name="Huang J."/>
            <person name="Zhang X."/>
            <person name="Sun H."/>
            <person name="Wang H."/>
        </authorList>
    </citation>
    <scope>NUCLEOTIDE SEQUENCE [LARGE SCALE GENOMIC DNA]</scope>
    <source>
        <strain evidence="15">TB1705</strain>
        <tissue evidence="15">Leaf</tissue>
    </source>
</reference>
<feature type="binding site" evidence="12">
    <location>
        <position position="78"/>
    </location>
    <ligand>
        <name>ATP</name>
        <dbReference type="ChEBI" id="CHEBI:30616"/>
    </ligand>
</feature>
<dbReference type="FunFam" id="1.10.510.10:FF:000350">
    <property type="entry name" value="Mitogen-activated protein kinase 2"/>
    <property type="match status" value="1"/>
</dbReference>
<keyword evidence="3" id="KW-0808">Transferase</keyword>
<dbReference type="InterPro" id="IPR017441">
    <property type="entry name" value="Protein_kinase_ATP_BS"/>
</dbReference>
<dbReference type="PROSITE" id="PS00108">
    <property type="entry name" value="PROTEIN_KINASE_ST"/>
    <property type="match status" value="1"/>
</dbReference>
<feature type="domain" description="Protein kinase" evidence="14">
    <location>
        <begin position="49"/>
        <end position="311"/>
    </location>
</feature>
<dbReference type="GO" id="GO:0051707">
    <property type="term" value="P:response to other organism"/>
    <property type="evidence" value="ECO:0007669"/>
    <property type="project" value="UniProtKB-ARBA"/>
</dbReference>
<evidence type="ECO:0000313" key="16">
    <source>
        <dbReference type="Proteomes" id="UP000541444"/>
    </source>
</evidence>
<dbReference type="CDD" id="cd06623">
    <property type="entry name" value="PKc_MAPKK_plant_like"/>
    <property type="match status" value="1"/>
</dbReference>
<keyword evidence="4 12" id="KW-0547">Nucleotide-binding</keyword>
<dbReference type="EMBL" id="JACGCM010000988">
    <property type="protein sequence ID" value="KAF6163371.1"/>
    <property type="molecule type" value="Genomic_DNA"/>
</dbReference>
<protein>
    <recommendedName>
        <fullName evidence="8">mitogen-activated protein kinase kinase</fullName>
        <ecNumber evidence="8">2.7.12.2</ecNumber>
    </recommendedName>
</protein>
<evidence type="ECO:0000256" key="6">
    <source>
        <dbReference type="ARBA" id="ARBA00022840"/>
    </source>
</evidence>
<evidence type="ECO:0000259" key="14">
    <source>
        <dbReference type="PROSITE" id="PS50011"/>
    </source>
</evidence>
<evidence type="ECO:0000256" key="7">
    <source>
        <dbReference type="ARBA" id="ARBA00038035"/>
    </source>
</evidence>
<evidence type="ECO:0000256" key="9">
    <source>
        <dbReference type="ARBA" id="ARBA00049014"/>
    </source>
</evidence>
<evidence type="ECO:0000256" key="4">
    <source>
        <dbReference type="ARBA" id="ARBA00022741"/>
    </source>
</evidence>
<gene>
    <name evidence="15" type="ORF">GIB67_000851</name>
</gene>
<comment type="similarity">
    <text evidence="7">Belongs to the protein kinase superfamily. STE Ser/Thr protein kinase family. MAP kinase kinase subfamily.</text>
</comment>
<dbReference type="AlphaFoldDB" id="A0A7J7N815"/>
<evidence type="ECO:0000256" key="12">
    <source>
        <dbReference type="PROSITE-ProRule" id="PRU10141"/>
    </source>
</evidence>
<evidence type="ECO:0000256" key="13">
    <source>
        <dbReference type="RuleBase" id="RU000304"/>
    </source>
</evidence>
<dbReference type="Pfam" id="PF00069">
    <property type="entry name" value="Pkinase"/>
    <property type="match status" value="1"/>
</dbReference>
<dbReference type="PROSITE" id="PS50011">
    <property type="entry name" value="PROTEIN_KINASE_DOM"/>
    <property type="match status" value="1"/>
</dbReference>
<proteinExistence type="inferred from homology"/>
<evidence type="ECO:0000313" key="15">
    <source>
        <dbReference type="EMBL" id="KAF6163371.1"/>
    </source>
</evidence>
<dbReference type="SMART" id="SM00220">
    <property type="entry name" value="S_TKc"/>
    <property type="match status" value="1"/>
</dbReference>
<organism evidence="15 16">
    <name type="scientific">Kingdonia uniflora</name>
    <dbReference type="NCBI Taxonomy" id="39325"/>
    <lineage>
        <taxon>Eukaryota</taxon>
        <taxon>Viridiplantae</taxon>
        <taxon>Streptophyta</taxon>
        <taxon>Embryophyta</taxon>
        <taxon>Tracheophyta</taxon>
        <taxon>Spermatophyta</taxon>
        <taxon>Magnoliopsida</taxon>
        <taxon>Ranunculales</taxon>
        <taxon>Circaeasteraceae</taxon>
        <taxon>Kingdonia</taxon>
    </lineage>
</organism>
<evidence type="ECO:0000256" key="2">
    <source>
        <dbReference type="ARBA" id="ARBA00022553"/>
    </source>
</evidence>
<evidence type="ECO:0000256" key="1">
    <source>
        <dbReference type="ARBA" id="ARBA00022527"/>
    </source>
</evidence>
<evidence type="ECO:0000256" key="8">
    <source>
        <dbReference type="ARBA" id="ARBA00038999"/>
    </source>
</evidence>
<dbReference type="InterPro" id="IPR008271">
    <property type="entry name" value="Ser/Thr_kinase_AS"/>
</dbReference>
<sequence>MAAVRARPNLRLSIPTETNTCPRFSFPVPLTTSLSIINTPQTIQQLSDLDVLEVLGQGNSGTVYRVIHKVTSDFYALKIIRSDCDPIIRRQSLREIEILRCTRSPYIVQCDGVFEKACGDIAIALELMDAGSLDYLLKTNGSFTEKLLSKIAGQVLKGLNYLHAQKIVHRDIKPANILVNKKMEVKIADFGCSRIMCRMLDTCDTFIGTRAYMSPERYDPSAYGGNYNGYAGDVWSLGLTIAELFLGYYPLLPPGENPDWITLMCAICSGEPLSLPETSTSPEFRDFIGCCLHKDFSKRWTVSQLLSHPFVSQSQDLAS</sequence>
<dbReference type="SUPFAM" id="SSF56112">
    <property type="entry name" value="Protein kinase-like (PK-like)"/>
    <property type="match status" value="1"/>
</dbReference>
<evidence type="ECO:0000256" key="11">
    <source>
        <dbReference type="ARBA" id="ARBA00051693"/>
    </source>
</evidence>
<dbReference type="Proteomes" id="UP000541444">
    <property type="component" value="Unassembled WGS sequence"/>
</dbReference>
<dbReference type="GO" id="GO:0006950">
    <property type="term" value="P:response to stress"/>
    <property type="evidence" value="ECO:0007669"/>
    <property type="project" value="UniProtKB-ARBA"/>
</dbReference>
<name>A0A7J7N815_9MAGN</name>
<keyword evidence="1 13" id="KW-0723">Serine/threonine-protein kinase</keyword>
<evidence type="ECO:0000256" key="10">
    <source>
        <dbReference type="ARBA" id="ARBA00049299"/>
    </source>
</evidence>
<keyword evidence="6 12" id="KW-0067">ATP-binding</keyword>
<comment type="caution">
    <text evidence="15">The sequence shown here is derived from an EMBL/GenBank/DDBJ whole genome shotgun (WGS) entry which is preliminary data.</text>
</comment>
<keyword evidence="16" id="KW-1185">Reference proteome</keyword>
<dbReference type="GO" id="GO:0004674">
    <property type="term" value="F:protein serine/threonine kinase activity"/>
    <property type="evidence" value="ECO:0007669"/>
    <property type="project" value="UniProtKB-KW"/>
</dbReference>
<evidence type="ECO:0000256" key="3">
    <source>
        <dbReference type="ARBA" id="ARBA00022679"/>
    </source>
</evidence>
<dbReference type="PROSITE" id="PS00107">
    <property type="entry name" value="PROTEIN_KINASE_ATP"/>
    <property type="match status" value="1"/>
</dbReference>
<comment type="catalytic activity">
    <reaction evidence="9">
        <text>L-seryl-[protein] + ATP = O-phospho-L-seryl-[protein] + ADP + H(+)</text>
        <dbReference type="Rhea" id="RHEA:17989"/>
        <dbReference type="Rhea" id="RHEA-COMP:9863"/>
        <dbReference type="Rhea" id="RHEA-COMP:11604"/>
        <dbReference type="ChEBI" id="CHEBI:15378"/>
        <dbReference type="ChEBI" id="CHEBI:29999"/>
        <dbReference type="ChEBI" id="CHEBI:30616"/>
        <dbReference type="ChEBI" id="CHEBI:83421"/>
        <dbReference type="ChEBI" id="CHEBI:456216"/>
        <dbReference type="EC" id="2.7.12.2"/>
    </reaction>
</comment>
<dbReference type="InterPro" id="IPR000719">
    <property type="entry name" value="Prot_kinase_dom"/>
</dbReference>
<comment type="catalytic activity">
    <reaction evidence="10">
        <text>L-threonyl-[protein] + ATP = O-phospho-L-threonyl-[protein] + ADP + H(+)</text>
        <dbReference type="Rhea" id="RHEA:46608"/>
        <dbReference type="Rhea" id="RHEA-COMP:11060"/>
        <dbReference type="Rhea" id="RHEA-COMP:11605"/>
        <dbReference type="ChEBI" id="CHEBI:15378"/>
        <dbReference type="ChEBI" id="CHEBI:30013"/>
        <dbReference type="ChEBI" id="CHEBI:30616"/>
        <dbReference type="ChEBI" id="CHEBI:61977"/>
        <dbReference type="ChEBI" id="CHEBI:456216"/>
        <dbReference type="EC" id="2.7.12.2"/>
    </reaction>
</comment>
<evidence type="ECO:0000256" key="5">
    <source>
        <dbReference type="ARBA" id="ARBA00022777"/>
    </source>
</evidence>
<dbReference type="OrthoDB" id="8693905at2759"/>
<dbReference type="PANTHER" id="PTHR48013">
    <property type="entry name" value="DUAL SPECIFICITY MITOGEN-ACTIVATED PROTEIN KINASE KINASE 5-RELATED"/>
    <property type="match status" value="1"/>
</dbReference>
<dbReference type="PANTHER" id="PTHR48013:SF9">
    <property type="entry name" value="DUAL SPECIFICITY MITOGEN-ACTIVATED PROTEIN KINASE KINASE 5"/>
    <property type="match status" value="1"/>
</dbReference>
<keyword evidence="5" id="KW-0418">Kinase</keyword>
<accession>A0A7J7N815</accession>
<dbReference type="GO" id="GO:0005524">
    <property type="term" value="F:ATP binding"/>
    <property type="evidence" value="ECO:0007669"/>
    <property type="project" value="UniProtKB-UniRule"/>
</dbReference>
<dbReference type="InterPro" id="IPR011009">
    <property type="entry name" value="Kinase-like_dom_sf"/>
</dbReference>
<dbReference type="Gene3D" id="1.10.510.10">
    <property type="entry name" value="Transferase(Phosphotransferase) domain 1"/>
    <property type="match status" value="1"/>
</dbReference>